<organism evidence="1">
    <name type="scientific">Anguilla anguilla</name>
    <name type="common">European freshwater eel</name>
    <name type="synonym">Muraena anguilla</name>
    <dbReference type="NCBI Taxonomy" id="7936"/>
    <lineage>
        <taxon>Eukaryota</taxon>
        <taxon>Metazoa</taxon>
        <taxon>Chordata</taxon>
        <taxon>Craniata</taxon>
        <taxon>Vertebrata</taxon>
        <taxon>Euteleostomi</taxon>
        <taxon>Actinopterygii</taxon>
        <taxon>Neopterygii</taxon>
        <taxon>Teleostei</taxon>
        <taxon>Anguilliformes</taxon>
        <taxon>Anguillidae</taxon>
        <taxon>Anguilla</taxon>
    </lineage>
</organism>
<reference evidence="1" key="2">
    <citation type="journal article" date="2015" name="Fish Shellfish Immunol.">
        <title>Early steps in the European eel (Anguilla anguilla)-Vibrio vulnificus interaction in the gills: Role of the RtxA13 toxin.</title>
        <authorList>
            <person name="Callol A."/>
            <person name="Pajuelo D."/>
            <person name="Ebbesson L."/>
            <person name="Teles M."/>
            <person name="MacKenzie S."/>
            <person name="Amaro C."/>
        </authorList>
    </citation>
    <scope>NUCLEOTIDE SEQUENCE</scope>
</reference>
<name>A0A0E9UWD7_ANGAN</name>
<evidence type="ECO:0000313" key="1">
    <source>
        <dbReference type="EMBL" id="JAH70137.1"/>
    </source>
</evidence>
<reference evidence="1" key="1">
    <citation type="submission" date="2014-11" db="EMBL/GenBank/DDBJ databases">
        <authorList>
            <person name="Amaro Gonzalez C."/>
        </authorList>
    </citation>
    <scope>NUCLEOTIDE SEQUENCE</scope>
</reference>
<protein>
    <submittedName>
        <fullName evidence="1">Uncharacterized protein</fullName>
    </submittedName>
</protein>
<dbReference type="EMBL" id="GBXM01038440">
    <property type="protein sequence ID" value="JAH70137.1"/>
    <property type="molecule type" value="Transcribed_RNA"/>
</dbReference>
<dbReference type="AlphaFoldDB" id="A0A0E9UWD7"/>
<accession>A0A0E9UWD7</accession>
<sequence length="53" mass="6126">MPRRADWSTGRQRLPLHGLEAARVTVVAFLVIRRLPFVLHPPVLEPDFDLPLR</sequence>
<proteinExistence type="predicted"/>